<keyword evidence="2" id="KW-0436">Ligase</keyword>
<feature type="transmembrane region" description="Helical" evidence="1">
    <location>
        <begin position="122"/>
        <end position="144"/>
    </location>
</feature>
<proteinExistence type="predicted"/>
<name>A0A9N8GYB0_PRORE</name>
<gene>
    <name evidence="2" type="ORF">GHA_01682</name>
</gene>
<keyword evidence="1" id="KW-1133">Transmembrane helix</keyword>
<feature type="transmembrane region" description="Helical" evidence="1">
    <location>
        <begin position="426"/>
        <end position="449"/>
    </location>
</feature>
<feature type="transmembrane region" description="Helical" evidence="1">
    <location>
        <begin position="7"/>
        <end position="26"/>
    </location>
</feature>
<dbReference type="GeneID" id="92273574"/>
<evidence type="ECO:0000313" key="3">
    <source>
        <dbReference type="Proteomes" id="UP000834611"/>
    </source>
</evidence>
<feature type="transmembrane region" description="Helical" evidence="1">
    <location>
        <begin position="38"/>
        <end position="57"/>
    </location>
</feature>
<feature type="transmembrane region" description="Helical" evidence="1">
    <location>
        <begin position="249"/>
        <end position="269"/>
    </location>
</feature>
<dbReference type="Proteomes" id="UP000834611">
    <property type="component" value="Unassembled WGS sequence"/>
</dbReference>
<protein>
    <submittedName>
        <fullName evidence="2">Lipid A core - O-antigen ligase and related enzymes</fullName>
    </submittedName>
</protein>
<feature type="transmembrane region" description="Helical" evidence="1">
    <location>
        <begin position="164"/>
        <end position="185"/>
    </location>
</feature>
<feature type="transmembrane region" description="Helical" evidence="1">
    <location>
        <begin position="369"/>
        <end position="387"/>
    </location>
</feature>
<feature type="transmembrane region" description="Helical" evidence="1">
    <location>
        <begin position="64"/>
        <end position="82"/>
    </location>
</feature>
<dbReference type="AlphaFoldDB" id="A0A9N8GYB0"/>
<accession>A0A9N8GYB0</accession>
<dbReference type="RefSeq" id="WP_226617044.1">
    <property type="nucleotide sequence ID" value="NZ_ABDWLN020000040.1"/>
</dbReference>
<organism evidence="2 3">
    <name type="scientific">Providencia rettgeri</name>
    <dbReference type="NCBI Taxonomy" id="587"/>
    <lineage>
        <taxon>Bacteria</taxon>
        <taxon>Pseudomonadati</taxon>
        <taxon>Pseudomonadota</taxon>
        <taxon>Gammaproteobacteria</taxon>
        <taxon>Enterobacterales</taxon>
        <taxon>Morganellaceae</taxon>
        <taxon>Providencia</taxon>
    </lineage>
</organism>
<feature type="transmembrane region" description="Helical" evidence="1">
    <location>
        <begin position="393"/>
        <end position="414"/>
    </location>
</feature>
<keyword evidence="1" id="KW-0812">Transmembrane</keyword>
<comment type="caution">
    <text evidence="2">The sequence shown here is derived from an EMBL/GenBank/DDBJ whole genome shotgun (WGS) entry which is preliminary data.</text>
</comment>
<dbReference type="EMBL" id="CAHPSF010000003">
    <property type="protein sequence ID" value="CAB5687589.1"/>
    <property type="molecule type" value="Genomic_DNA"/>
</dbReference>
<feature type="transmembrane region" description="Helical" evidence="1">
    <location>
        <begin position="220"/>
        <end position="237"/>
    </location>
</feature>
<feature type="transmembrane region" description="Helical" evidence="1">
    <location>
        <begin position="94"/>
        <end position="110"/>
    </location>
</feature>
<feature type="transmembrane region" description="Helical" evidence="1">
    <location>
        <begin position="197"/>
        <end position="214"/>
    </location>
</feature>
<sequence length="486" mass="55815">MIIISRSLFIGIFIVWHLASLIYIDSLGSLRQSLPQNIISWLSISLTISIIAFTVFYRKIKIIITLPAICYCFSLAILMMGLISHQGENNNVDFWYFSGITVGVLLYIAGLQVKKKWLIQSFCIYCYIIINVAQVFITAYQYIFETDIFYLASGMRSNGLSQQVNILSVNMATACLLSLMTLVLSQFSLLSKRHEKIRIVLLGTCILFFTLTLVVLQSVIAWLSFTVCAFIFICLFYKKNPLRVSASYFIIAVAIFIGVYLIKLCPQYIGTDVMNQFHLKQMLRFSITLFLEKPYDAWEQSFLFENSYERTAIPFFSPKMYIVPHPHNEILLWLMTGGLINLIFLSLLLTGGIYVVFQSFIKYKINGNGYPLAIILSIIPIIIHNHVEYPFLLSVLHWGIVILFLSFSDAAFALEEQSLFYINKQLSYLFSFIVFIIGLGVFIIGLFLFNGEKSFYTQGNYRNENIAIRLSDSITFEKTTYQYKNT</sequence>
<evidence type="ECO:0000256" key="1">
    <source>
        <dbReference type="SAM" id="Phobius"/>
    </source>
</evidence>
<evidence type="ECO:0000313" key="2">
    <source>
        <dbReference type="EMBL" id="CAB5687589.1"/>
    </source>
</evidence>
<reference evidence="2" key="1">
    <citation type="submission" date="2020-05" db="EMBL/GenBank/DDBJ databases">
        <authorList>
            <person name="Delgado-Blas J."/>
        </authorList>
    </citation>
    <scope>NUCLEOTIDE SEQUENCE</scope>
    <source>
        <strain evidence="2">BB1453</strain>
    </source>
</reference>
<keyword evidence="1" id="KW-0472">Membrane</keyword>
<feature type="transmembrane region" description="Helical" evidence="1">
    <location>
        <begin position="330"/>
        <end position="357"/>
    </location>
</feature>
<dbReference type="GO" id="GO:0016874">
    <property type="term" value="F:ligase activity"/>
    <property type="evidence" value="ECO:0007669"/>
    <property type="project" value="UniProtKB-KW"/>
</dbReference>